<dbReference type="EMBL" id="BRYB01000169">
    <property type="protein sequence ID" value="GMI24463.1"/>
    <property type="molecule type" value="Genomic_DNA"/>
</dbReference>
<feature type="compositionally biased region" description="Acidic residues" evidence="1">
    <location>
        <begin position="99"/>
        <end position="114"/>
    </location>
</feature>
<feature type="compositionally biased region" description="Low complexity" evidence="1">
    <location>
        <begin position="142"/>
        <end position="156"/>
    </location>
</feature>
<comment type="caution">
    <text evidence="2">The sequence shown here is derived from an EMBL/GenBank/DDBJ whole genome shotgun (WGS) entry which is preliminary data.</text>
</comment>
<feature type="compositionally biased region" description="Low complexity" evidence="1">
    <location>
        <begin position="166"/>
        <end position="181"/>
    </location>
</feature>
<evidence type="ECO:0000256" key="1">
    <source>
        <dbReference type="SAM" id="MobiDB-lite"/>
    </source>
</evidence>
<evidence type="ECO:0000313" key="3">
    <source>
        <dbReference type="Proteomes" id="UP001165060"/>
    </source>
</evidence>
<accession>A0ABQ6MDR5</accession>
<feature type="compositionally biased region" description="Acidic residues" evidence="1">
    <location>
        <begin position="215"/>
        <end position="224"/>
    </location>
</feature>
<reference evidence="2 3" key="1">
    <citation type="journal article" date="2023" name="Commun. Biol.">
        <title>Genome analysis of Parmales, the sister group of diatoms, reveals the evolutionary specialization of diatoms from phago-mixotrophs to photoautotrophs.</title>
        <authorList>
            <person name="Ban H."/>
            <person name="Sato S."/>
            <person name="Yoshikawa S."/>
            <person name="Yamada K."/>
            <person name="Nakamura Y."/>
            <person name="Ichinomiya M."/>
            <person name="Sato N."/>
            <person name="Blanc-Mathieu R."/>
            <person name="Endo H."/>
            <person name="Kuwata A."/>
            <person name="Ogata H."/>
        </authorList>
    </citation>
    <scope>NUCLEOTIDE SEQUENCE [LARGE SCALE GENOMIC DNA]</scope>
</reference>
<feature type="region of interest" description="Disordered" evidence="1">
    <location>
        <begin position="75"/>
        <end position="237"/>
    </location>
</feature>
<organism evidence="2 3">
    <name type="scientific">Tetraparma gracilis</name>
    <dbReference type="NCBI Taxonomy" id="2962635"/>
    <lineage>
        <taxon>Eukaryota</taxon>
        <taxon>Sar</taxon>
        <taxon>Stramenopiles</taxon>
        <taxon>Ochrophyta</taxon>
        <taxon>Bolidophyceae</taxon>
        <taxon>Parmales</taxon>
        <taxon>Triparmaceae</taxon>
        <taxon>Tetraparma</taxon>
    </lineage>
</organism>
<feature type="compositionally biased region" description="Low complexity" evidence="1">
    <location>
        <begin position="75"/>
        <end position="87"/>
    </location>
</feature>
<dbReference type="Proteomes" id="UP001165060">
    <property type="component" value="Unassembled WGS sequence"/>
</dbReference>
<gene>
    <name evidence="2" type="ORF">TeGR_g10989</name>
</gene>
<keyword evidence="3" id="KW-1185">Reference proteome</keyword>
<name>A0ABQ6MDR5_9STRA</name>
<sequence>MPPPSSDRSDRGGDCMDVLVVLSSPSHATVPSSAPPSIQSCSDWTVSFRRSGRVVRGARRVIKRVSDVGAAVARRLSLSSSPGLSRGESARASGVLSETFDEDGEDDDSEEDEAGTNQGPAPPAKAPPAKAPGGAGSPRQQGARASRRGSMSAAIGTLKEKMKAMAASAGGPSGRRASGLSKSGLPRASARPAAKGAQLPSIPSSPAAARPPPADDGDDPDPDPDPSPPPGFIGQDNFTVHVYLNDKYVPELEMRLPDGSATGYGQF</sequence>
<feature type="compositionally biased region" description="Pro residues" evidence="1">
    <location>
        <begin position="120"/>
        <end position="130"/>
    </location>
</feature>
<proteinExistence type="predicted"/>
<feature type="non-terminal residue" evidence="2">
    <location>
        <position position="267"/>
    </location>
</feature>
<protein>
    <submittedName>
        <fullName evidence="2">Uncharacterized protein</fullName>
    </submittedName>
</protein>
<evidence type="ECO:0000313" key="2">
    <source>
        <dbReference type="EMBL" id="GMI24463.1"/>
    </source>
</evidence>